<keyword evidence="2" id="KW-0472">Membrane</keyword>
<sequence>MPRSTRRPAPAVPTGTADVPAAPGAAPAAAGPAAWGLPHRFVRLCTGLLVFGVALALLLRSGLGAAPWDVLHEGVVLRSGLAFGLVVVLSGVVVLLLWLPLRVRPGVGTVLNVLLVAAGIELGLLLLPEAEGLPLAVVMLVTGVALNAAGTALYIGARLGTGPRDGLMTGLTALTGLPVGLVKAAIEVSVVLAGWLLGGTVGVGTVVFALGVGPLVGLLLPRLDMPGGAARAAAAAAARAASPRRRPARRRGRGVASPA</sequence>
<feature type="compositionally biased region" description="Low complexity" evidence="1">
    <location>
        <begin position="8"/>
        <end position="23"/>
    </location>
</feature>
<feature type="transmembrane region" description="Helical" evidence="2">
    <location>
        <begin position="192"/>
        <end position="220"/>
    </location>
</feature>
<feature type="region of interest" description="Disordered" evidence="1">
    <location>
        <begin position="1"/>
        <end position="23"/>
    </location>
</feature>
<keyword evidence="2" id="KW-0812">Transmembrane</keyword>
<evidence type="ECO:0000313" key="4">
    <source>
        <dbReference type="Proteomes" id="UP000276232"/>
    </source>
</evidence>
<proteinExistence type="predicted"/>
<feature type="transmembrane region" description="Helical" evidence="2">
    <location>
        <begin position="79"/>
        <end position="99"/>
    </location>
</feature>
<dbReference type="AlphaFoldDB" id="A0A3N1HNB8"/>
<keyword evidence="4" id="KW-1185">Reference proteome</keyword>
<evidence type="ECO:0000313" key="3">
    <source>
        <dbReference type="EMBL" id="ROP44004.1"/>
    </source>
</evidence>
<dbReference type="RefSeq" id="WP_199720040.1">
    <property type="nucleotide sequence ID" value="NZ_RJKN01000003.1"/>
</dbReference>
<evidence type="ECO:0000256" key="2">
    <source>
        <dbReference type="SAM" id="Phobius"/>
    </source>
</evidence>
<accession>A0A3N1HNB8</accession>
<feature type="transmembrane region" description="Helical" evidence="2">
    <location>
        <begin position="106"/>
        <end position="127"/>
    </location>
</feature>
<dbReference type="Pfam" id="PF19700">
    <property type="entry name" value="DUF6198"/>
    <property type="match status" value="1"/>
</dbReference>
<evidence type="ECO:0000256" key="1">
    <source>
        <dbReference type="SAM" id="MobiDB-lite"/>
    </source>
</evidence>
<name>A0A3N1HNB8_9ACTN</name>
<dbReference type="PANTHER" id="PTHR40078">
    <property type="entry name" value="INTEGRAL MEMBRANE PROTEIN-RELATED"/>
    <property type="match status" value="1"/>
</dbReference>
<dbReference type="InParanoid" id="A0A3N1HNB8"/>
<dbReference type="PANTHER" id="PTHR40078:SF1">
    <property type="entry name" value="INTEGRAL MEMBRANE PROTEIN"/>
    <property type="match status" value="1"/>
</dbReference>
<dbReference type="Proteomes" id="UP000276232">
    <property type="component" value="Unassembled WGS sequence"/>
</dbReference>
<dbReference type="EMBL" id="RJKN01000003">
    <property type="protein sequence ID" value="ROP44004.1"/>
    <property type="molecule type" value="Genomic_DNA"/>
</dbReference>
<feature type="compositionally biased region" description="Basic residues" evidence="1">
    <location>
        <begin position="242"/>
        <end position="253"/>
    </location>
</feature>
<feature type="transmembrane region" description="Helical" evidence="2">
    <location>
        <begin position="133"/>
        <end position="155"/>
    </location>
</feature>
<keyword evidence="2" id="KW-1133">Transmembrane helix</keyword>
<organism evidence="3 4">
    <name type="scientific">Pseudokineococcus lusitanus</name>
    <dbReference type="NCBI Taxonomy" id="763993"/>
    <lineage>
        <taxon>Bacteria</taxon>
        <taxon>Bacillati</taxon>
        <taxon>Actinomycetota</taxon>
        <taxon>Actinomycetes</taxon>
        <taxon>Kineosporiales</taxon>
        <taxon>Kineosporiaceae</taxon>
        <taxon>Pseudokineococcus</taxon>
    </lineage>
</organism>
<protein>
    <submittedName>
        <fullName evidence="3">Putative membrane protein YczE</fullName>
    </submittedName>
</protein>
<reference evidence="3 4" key="1">
    <citation type="journal article" date="2015" name="Stand. Genomic Sci.">
        <title>Genomic Encyclopedia of Bacterial and Archaeal Type Strains, Phase III: the genomes of soil and plant-associated and newly described type strains.</title>
        <authorList>
            <person name="Whitman W.B."/>
            <person name="Woyke T."/>
            <person name="Klenk H.P."/>
            <person name="Zhou Y."/>
            <person name="Lilburn T.G."/>
            <person name="Beck B.J."/>
            <person name="De Vos P."/>
            <person name="Vandamme P."/>
            <person name="Eisen J.A."/>
            <person name="Garrity G."/>
            <person name="Hugenholtz P."/>
            <person name="Kyrpides N.C."/>
        </authorList>
    </citation>
    <scope>NUCLEOTIDE SEQUENCE [LARGE SCALE GENOMIC DNA]</scope>
    <source>
        <strain evidence="3 4">CECT 7306</strain>
    </source>
</reference>
<gene>
    <name evidence="3" type="ORF">EDC03_1601</name>
</gene>
<comment type="caution">
    <text evidence="3">The sequence shown here is derived from an EMBL/GenBank/DDBJ whole genome shotgun (WGS) entry which is preliminary data.</text>
</comment>
<feature type="transmembrane region" description="Helical" evidence="2">
    <location>
        <begin position="41"/>
        <end position="59"/>
    </location>
</feature>
<feature type="transmembrane region" description="Helical" evidence="2">
    <location>
        <begin position="167"/>
        <end position="186"/>
    </location>
</feature>
<dbReference type="InterPro" id="IPR038750">
    <property type="entry name" value="YczE/YyaS-like"/>
</dbReference>
<feature type="region of interest" description="Disordered" evidence="1">
    <location>
        <begin position="237"/>
        <end position="259"/>
    </location>
</feature>